<dbReference type="PANTHER" id="PTHR20982">
    <property type="entry name" value="RIBOSOME RECYCLING FACTOR"/>
    <property type="match status" value="1"/>
</dbReference>
<organism evidence="6 7">
    <name type="scientific">Owenia fusiformis</name>
    <name type="common">Polychaete worm</name>
    <dbReference type="NCBI Taxonomy" id="6347"/>
    <lineage>
        <taxon>Eukaryota</taxon>
        <taxon>Metazoa</taxon>
        <taxon>Spiralia</taxon>
        <taxon>Lophotrochozoa</taxon>
        <taxon>Annelida</taxon>
        <taxon>Polychaeta</taxon>
        <taxon>Sedentaria</taxon>
        <taxon>Canalipalpata</taxon>
        <taxon>Sabellida</taxon>
        <taxon>Oweniida</taxon>
        <taxon>Oweniidae</taxon>
        <taxon>Owenia</taxon>
    </lineage>
</organism>
<dbReference type="OrthoDB" id="407355at2759"/>
<reference evidence="6" key="1">
    <citation type="submission" date="2022-03" db="EMBL/GenBank/DDBJ databases">
        <authorList>
            <person name="Martin C."/>
        </authorList>
    </citation>
    <scope>NUCLEOTIDE SEQUENCE</scope>
</reference>
<proteinExistence type="inferred from homology"/>
<dbReference type="PANTHER" id="PTHR20982:SF3">
    <property type="entry name" value="MITOCHONDRIAL RIBOSOME RECYCLING FACTOR PSEUDO 1"/>
    <property type="match status" value="1"/>
</dbReference>
<dbReference type="GO" id="GO:0005739">
    <property type="term" value="C:mitochondrion"/>
    <property type="evidence" value="ECO:0007669"/>
    <property type="project" value="TreeGrafter"/>
</dbReference>
<dbReference type="Pfam" id="PF01765">
    <property type="entry name" value="RRF"/>
    <property type="match status" value="1"/>
</dbReference>
<dbReference type="InterPro" id="IPR036191">
    <property type="entry name" value="RRF_sf"/>
</dbReference>
<dbReference type="EMBL" id="CAIIXF020000006">
    <property type="protein sequence ID" value="CAH1787522.1"/>
    <property type="molecule type" value="Genomic_DNA"/>
</dbReference>
<evidence type="ECO:0000313" key="7">
    <source>
        <dbReference type="Proteomes" id="UP000749559"/>
    </source>
</evidence>
<accession>A0A8J1TZQ5</accession>
<evidence type="ECO:0000256" key="1">
    <source>
        <dbReference type="ARBA" id="ARBA00005912"/>
    </source>
</evidence>
<dbReference type="GO" id="GO:0043023">
    <property type="term" value="F:ribosomal large subunit binding"/>
    <property type="evidence" value="ECO:0007669"/>
    <property type="project" value="TreeGrafter"/>
</dbReference>
<protein>
    <recommendedName>
        <fullName evidence="2">Ribosome-recycling factor, mitochondrial</fullName>
    </recommendedName>
    <alternativeName>
        <fullName evidence="4">Ribosome-releasing factor, mitochondrial</fullName>
    </alternativeName>
</protein>
<dbReference type="SUPFAM" id="SSF55194">
    <property type="entry name" value="Ribosome recycling factor, RRF"/>
    <property type="match status" value="1"/>
</dbReference>
<evidence type="ECO:0000313" key="6">
    <source>
        <dbReference type="EMBL" id="CAH1787522.1"/>
    </source>
</evidence>
<evidence type="ECO:0000256" key="3">
    <source>
        <dbReference type="ARBA" id="ARBA00022917"/>
    </source>
</evidence>
<dbReference type="GO" id="GO:0006412">
    <property type="term" value="P:translation"/>
    <property type="evidence" value="ECO:0007669"/>
    <property type="project" value="UniProtKB-KW"/>
</dbReference>
<evidence type="ECO:0000256" key="2">
    <source>
        <dbReference type="ARBA" id="ARBA00020581"/>
    </source>
</evidence>
<dbReference type="InterPro" id="IPR002661">
    <property type="entry name" value="Ribosome_recyc_fac"/>
</dbReference>
<dbReference type="Gene3D" id="1.10.132.20">
    <property type="entry name" value="Ribosome-recycling factor"/>
    <property type="match status" value="1"/>
</dbReference>
<name>A0A8J1TZQ5_OWEFU</name>
<dbReference type="Proteomes" id="UP000749559">
    <property type="component" value="Unassembled WGS sequence"/>
</dbReference>
<dbReference type="InterPro" id="IPR023584">
    <property type="entry name" value="Ribosome_recyc_fac_dom"/>
</dbReference>
<keyword evidence="7" id="KW-1185">Reference proteome</keyword>
<comment type="similarity">
    <text evidence="1">Belongs to the RRF family.</text>
</comment>
<evidence type="ECO:0000259" key="5">
    <source>
        <dbReference type="Pfam" id="PF01765"/>
    </source>
</evidence>
<gene>
    <name evidence="6" type="ORF">OFUS_LOCUS13202</name>
</gene>
<feature type="domain" description="Ribosome recycling factor" evidence="5">
    <location>
        <begin position="113"/>
        <end position="274"/>
    </location>
</feature>
<dbReference type="AlphaFoldDB" id="A0A8J1TZQ5"/>
<sequence>MIRLPWKRGLNVLPNILQSIKISQTSSCRQFSCSVLQFYQSQPRQCNGGPILQIKPITIVASRNYAKKKKDKKAGGGGKKSNKAKVSLSNEEISEVIDIVSFNTEIGNAFIKLKKDYEQNLSLRTSIASIDRLSVHTEDGTFMLMQLAQITQKNPHLVVVNMATNPQYIPVVKEALSSSGMNLNPQQDANTLFLPIPKVTTEHREQLAKNAKVLADKTKTKLRHIQNDYVRKAKKGTGQSEDLVKNVVDLLMATTQDSMSEVDSTLASKQKELLDS</sequence>
<keyword evidence="3" id="KW-0648">Protein biosynthesis</keyword>
<dbReference type="Gene3D" id="3.30.1360.40">
    <property type="match status" value="1"/>
</dbReference>
<evidence type="ECO:0000256" key="4">
    <source>
        <dbReference type="ARBA" id="ARBA00033107"/>
    </source>
</evidence>
<comment type="caution">
    <text evidence="6">The sequence shown here is derived from an EMBL/GenBank/DDBJ whole genome shotgun (WGS) entry which is preliminary data.</text>
</comment>